<dbReference type="InterPro" id="IPR000719">
    <property type="entry name" value="Prot_kinase_dom"/>
</dbReference>
<sequence length="126" mass="14210">MSETTNFVDLNRFEVLDLIGNGAFSKVFRIQEKSSKQIYAAKVLNYEITDEEEDTEESLLILREINLMSSLNHRSILGFVAFSPKSFDNSPNPTIITDYAPNGSLHDILKLELSGLSPPKWDLTTN</sequence>
<dbReference type="SUPFAM" id="SSF56112">
    <property type="entry name" value="Protein kinase-like (PK-like)"/>
    <property type="match status" value="1"/>
</dbReference>
<evidence type="ECO:0000313" key="4">
    <source>
        <dbReference type="Proteomes" id="UP001470230"/>
    </source>
</evidence>
<proteinExistence type="predicted"/>
<dbReference type="EMBL" id="JAPFFF010000071">
    <property type="protein sequence ID" value="KAK8836012.1"/>
    <property type="molecule type" value="Genomic_DNA"/>
</dbReference>
<evidence type="ECO:0000256" key="1">
    <source>
        <dbReference type="PROSITE-ProRule" id="PRU10141"/>
    </source>
</evidence>
<dbReference type="InterPro" id="IPR011009">
    <property type="entry name" value="Kinase-like_dom_sf"/>
</dbReference>
<protein>
    <submittedName>
        <fullName evidence="3">Protein kinase of the Mitotic Exit Network</fullName>
    </submittedName>
</protein>
<dbReference type="InterPro" id="IPR053235">
    <property type="entry name" value="Ser_Thr_kinase"/>
</dbReference>
<dbReference type="PANTHER" id="PTHR24361">
    <property type="entry name" value="MITOGEN-ACTIVATED KINASE KINASE KINASE"/>
    <property type="match status" value="1"/>
</dbReference>
<gene>
    <name evidence="3" type="ORF">M9Y10_040211</name>
</gene>
<dbReference type="Proteomes" id="UP001470230">
    <property type="component" value="Unassembled WGS sequence"/>
</dbReference>
<keyword evidence="4" id="KW-1185">Reference proteome</keyword>
<dbReference type="Gene3D" id="1.10.510.10">
    <property type="entry name" value="Transferase(Phosphotransferase) domain 1"/>
    <property type="match status" value="1"/>
</dbReference>
<evidence type="ECO:0000313" key="3">
    <source>
        <dbReference type="EMBL" id="KAK8836012.1"/>
    </source>
</evidence>
<feature type="binding site" evidence="1">
    <location>
        <position position="42"/>
    </location>
    <ligand>
        <name>ATP</name>
        <dbReference type="ChEBI" id="CHEBI:30616"/>
    </ligand>
</feature>
<feature type="domain" description="Protein kinase" evidence="2">
    <location>
        <begin position="13"/>
        <end position="126"/>
    </location>
</feature>
<dbReference type="InterPro" id="IPR017441">
    <property type="entry name" value="Protein_kinase_ATP_BS"/>
</dbReference>
<name>A0ABR2GRK8_9EUKA</name>
<comment type="caution">
    <text evidence="3">The sequence shown here is derived from an EMBL/GenBank/DDBJ whole genome shotgun (WGS) entry which is preliminary data.</text>
</comment>
<dbReference type="Pfam" id="PF00069">
    <property type="entry name" value="Pkinase"/>
    <property type="match status" value="1"/>
</dbReference>
<keyword evidence="3" id="KW-0808">Transferase</keyword>
<dbReference type="PROSITE" id="PS00107">
    <property type="entry name" value="PROTEIN_KINASE_ATP"/>
    <property type="match status" value="1"/>
</dbReference>
<evidence type="ECO:0000259" key="2">
    <source>
        <dbReference type="PROSITE" id="PS50011"/>
    </source>
</evidence>
<accession>A0ABR2GRK8</accession>
<keyword evidence="1" id="KW-0547">Nucleotide-binding</keyword>
<dbReference type="GO" id="GO:0016301">
    <property type="term" value="F:kinase activity"/>
    <property type="evidence" value="ECO:0007669"/>
    <property type="project" value="UniProtKB-KW"/>
</dbReference>
<keyword evidence="3" id="KW-0418">Kinase</keyword>
<organism evidence="3 4">
    <name type="scientific">Tritrichomonas musculus</name>
    <dbReference type="NCBI Taxonomy" id="1915356"/>
    <lineage>
        <taxon>Eukaryota</taxon>
        <taxon>Metamonada</taxon>
        <taxon>Parabasalia</taxon>
        <taxon>Tritrichomonadida</taxon>
        <taxon>Tritrichomonadidae</taxon>
        <taxon>Tritrichomonas</taxon>
    </lineage>
</organism>
<dbReference type="PROSITE" id="PS50011">
    <property type="entry name" value="PROTEIN_KINASE_DOM"/>
    <property type="match status" value="1"/>
</dbReference>
<keyword evidence="1" id="KW-0067">ATP-binding</keyword>
<reference evidence="3 4" key="1">
    <citation type="submission" date="2024-04" db="EMBL/GenBank/DDBJ databases">
        <title>Tritrichomonas musculus Genome.</title>
        <authorList>
            <person name="Alves-Ferreira E."/>
            <person name="Grigg M."/>
            <person name="Lorenzi H."/>
            <person name="Galac M."/>
        </authorList>
    </citation>
    <scope>NUCLEOTIDE SEQUENCE [LARGE SCALE GENOMIC DNA]</scope>
    <source>
        <strain evidence="3 4">EAF2021</strain>
    </source>
</reference>